<gene>
    <name evidence="7" type="ORF">PGQ11_008111</name>
</gene>
<feature type="transmembrane region" description="Helical" evidence="6">
    <location>
        <begin position="443"/>
        <end position="464"/>
    </location>
</feature>
<protein>
    <submittedName>
        <fullName evidence="7">Uncharacterized protein</fullName>
    </submittedName>
</protein>
<dbReference type="Proteomes" id="UP001390339">
    <property type="component" value="Unassembled WGS sequence"/>
</dbReference>
<keyword evidence="4 6" id="KW-0472">Membrane</keyword>
<keyword evidence="8" id="KW-1185">Reference proteome</keyword>
<dbReference type="Gene3D" id="1.20.58.340">
    <property type="entry name" value="Magnesium transport protein CorA, transmembrane region"/>
    <property type="match status" value="1"/>
</dbReference>
<dbReference type="InterPro" id="IPR045863">
    <property type="entry name" value="CorA_TM1_TM2"/>
</dbReference>
<evidence type="ECO:0000256" key="1">
    <source>
        <dbReference type="ARBA" id="ARBA00004141"/>
    </source>
</evidence>
<feature type="transmembrane region" description="Helical" evidence="6">
    <location>
        <begin position="408"/>
        <end position="428"/>
    </location>
</feature>
<evidence type="ECO:0000313" key="8">
    <source>
        <dbReference type="Proteomes" id="UP001390339"/>
    </source>
</evidence>
<feature type="region of interest" description="Disordered" evidence="5">
    <location>
        <begin position="1"/>
        <end position="24"/>
    </location>
</feature>
<reference evidence="7 8" key="1">
    <citation type="journal article" date="2024" name="IMA Fungus">
        <title>Apiospora arundinis, a panoply of carbohydrate-active enzymes and secondary metabolites.</title>
        <authorList>
            <person name="Sorensen T."/>
            <person name="Petersen C."/>
            <person name="Muurmann A.T."/>
            <person name="Christiansen J.V."/>
            <person name="Brundto M.L."/>
            <person name="Overgaard C.K."/>
            <person name="Boysen A.T."/>
            <person name="Wollenberg R.D."/>
            <person name="Larsen T.O."/>
            <person name="Sorensen J.L."/>
            <person name="Nielsen K.L."/>
            <person name="Sondergaard T.E."/>
        </authorList>
    </citation>
    <scope>NUCLEOTIDE SEQUENCE [LARGE SCALE GENOMIC DNA]</scope>
    <source>
        <strain evidence="7 8">AAU 773</strain>
    </source>
</reference>
<comment type="subcellular location">
    <subcellularLocation>
        <location evidence="1">Membrane</location>
        <topology evidence="1">Multi-pass membrane protein</topology>
    </subcellularLocation>
</comment>
<name>A0ABR2IEU9_9PEZI</name>
<evidence type="ECO:0000256" key="6">
    <source>
        <dbReference type="SAM" id="Phobius"/>
    </source>
</evidence>
<evidence type="ECO:0000256" key="5">
    <source>
        <dbReference type="SAM" id="MobiDB-lite"/>
    </source>
</evidence>
<evidence type="ECO:0000256" key="2">
    <source>
        <dbReference type="ARBA" id="ARBA00022692"/>
    </source>
</evidence>
<keyword evidence="2 6" id="KW-0812">Transmembrane</keyword>
<organism evidence="7 8">
    <name type="scientific">Apiospora arundinis</name>
    <dbReference type="NCBI Taxonomy" id="335852"/>
    <lineage>
        <taxon>Eukaryota</taxon>
        <taxon>Fungi</taxon>
        <taxon>Dikarya</taxon>
        <taxon>Ascomycota</taxon>
        <taxon>Pezizomycotina</taxon>
        <taxon>Sordariomycetes</taxon>
        <taxon>Xylariomycetidae</taxon>
        <taxon>Amphisphaeriales</taxon>
        <taxon>Apiosporaceae</taxon>
        <taxon>Apiospora</taxon>
    </lineage>
</organism>
<evidence type="ECO:0000256" key="4">
    <source>
        <dbReference type="ARBA" id="ARBA00023136"/>
    </source>
</evidence>
<proteinExistence type="predicted"/>
<keyword evidence="3 6" id="KW-1133">Transmembrane helix</keyword>
<evidence type="ECO:0000256" key="3">
    <source>
        <dbReference type="ARBA" id="ARBA00022989"/>
    </source>
</evidence>
<sequence>MSLRPRSSRSEQSPRRTAQSRMSATLPTSLSSLLYHDTAEKAYLNDYGGGTSHFSKSSVADVFEVHQGKGGILHERLGDNELRDWLKSETKAPLRVLFIDALPEQPDKLPVTESLFRETVASLGISPRFIDNLGRQHMPGREIRHRRDGSSRHEMWYTAVLRSDGTSLNYGNANQIAELTRQFGYWQRFCVWADSCQQGGKEGGGGKSTSTTYMILRCPRDIKQALASTFLGEPGLKLLEHPMSVHAFVMDKIILFSWDFIAHCSGPLYNWENKASELQTPNDYAERLRAFLALSRHIYQVSTDYDILQASAEHLKSQSGWFNDRHLKRFSADEDMEGCDTHGALDDIFSQILHEVSLLRTYSNLYLERSKIGIDECYAMTNQRDSELNIGIAQASNQDNRSLRIIQILSGIFLPASFVSGIFGMGFFSTSDDGAVFVVNARWWIYLAVSVPLTTVVLALMVYYKWRDGTQAEQEWSRRISLAAGSEADLEAASDRNALGKKRR</sequence>
<comment type="caution">
    <text evidence="7">The sequence shown here is derived from an EMBL/GenBank/DDBJ whole genome shotgun (WGS) entry which is preliminary data.</text>
</comment>
<evidence type="ECO:0000313" key="7">
    <source>
        <dbReference type="EMBL" id="KAK8861876.1"/>
    </source>
</evidence>
<dbReference type="EMBL" id="JAPCWZ010000005">
    <property type="protein sequence ID" value="KAK8861876.1"/>
    <property type="molecule type" value="Genomic_DNA"/>
</dbReference>
<accession>A0ABR2IEU9</accession>
<dbReference type="SUPFAM" id="SSF144083">
    <property type="entry name" value="Magnesium transport protein CorA, transmembrane region"/>
    <property type="match status" value="1"/>
</dbReference>